<organism evidence="1 2">
    <name type="scientific">Zalaria obscura</name>
    <dbReference type="NCBI Taxonomy" id="2024903"/>
    <lineage>
        <taxon>Eukaryota</taxon>
        <taxon>Fungi</taxon>
        <taxon>Dikarya</taxon>
        <taxon>Ascomycota</taxon>
        <taxon>Pezizomycotina</taxon>
        <taxon>Dothideomycetes</taxon>
        <taxon>Dothideomycetidae</taxon>
        <taxon>Dothideales</taxon>
        <taxon>Zalariaceae</taxon>
        <taxon>Zalaria</taxon>
    </lineage>
</organism>
<name>A0ACC3S637_9PEZI</name>
<proteinExistence type="predicted"/>
<protein>
    <submittedName>
        <fullName evidence="1">Uncharacterized protein</fullName>
    </submittedName>
</protein>
<evidence type="ECO:0000313" key="1">
    <source>
        <dbReference type="EMBL" id="KAK8198525.1"/>
    </source>
</evidence>
<dbReference type="EMBL" id="JAMKPW020000040">
    <property type="protein sequence ID" value="KAK8198525.1"/>
    <property type="molecule type" value="Genomic_DNA"/>
</dbReference>
<gene>
    <name evidence="1" type="ORF">M8818_006392</name>
</gene>
<comment type="caution">
    <text evidence="1">The sequence shown here is derived from an EMBL/GenBank/DDBJ whole genome shotgun (WGS) entry which is preliminary data.</text>
</comment>
<evidence type="ECO:0000313" key="2">
    <source>
        <dbReference type="Proteomes" id="UP001320706"/>
    </source>
</evidence>
<accession>A0ACC3S637</accession>
<keyword evidence="2" id="KW-1185">Reference proteome</keyword>
<reference evidence="1" key="1">
    <citation type="submission" date="2024-02" db="EMBL/GenBank/DDBJ databases">
        <title>Metagenome Assembled Genome of Zalaria obscura JY119.</title>
        <authorList>
            <person name="Vighnesh L."/>
            <person name="Jagadeeshwari U."/>
            <person name="Venkata Ramana C."/>
            <person name="Sasikala C."/>
        </authorList>
    </citation>
    <scope>NUCLEOTIDE SEQUENCE</scope>
    <source>
        <strain evidence="1">JY119</strain>
    </source>
</reference>
<sequence>MGRVIHAVFILGLEARVLHFLACVYEVDEDKTLLSERSGHTGVRQGFHVRIAVSGGFEFRECHLVGRFGCWISRILKPDLNSSRSQ</sequence>
<dbReference type="Proteomes" id="UP001320706">
    <property type="component" value="Unassembled WGS sequence"/>
</dbReference>